<proteinExistence type="inferred from homology"/>
<dbReference type="InterPro" id="IPR020904">
    <property type="entry name" value="Sc_DH/Rdtase_CS"/>
</dbReference>
<organism evidence="3 4">
    <name type="scientific">Pendulispora brunnea</name>
    <dbReference type="NCBI Taxonomy" id="2905690"/>
    <lineage>
        <taxon>Bacteria</taxon>
        <taxon>Pseudomonadati</taxon>
        <taxon>Myxococcota</taxon>
        <taxon>Myxococcia</taxon>
        <taxon>Myxococcales</taxon>
        <taxon>Sorangiineae</taxon>
        <taxon>Pendulisporaceae</taxon>
        <taxon>Pendulispora</taxon>
    </lineage>
</organism>
<dbReference type="InterPro" id="IPR036291">
    <property type="entry name" value="NAD(P)-bd_dom_sf"/>
</dbReference>
<dbReference type="Gene3D" id="3.40.50.720">
    <property type="entry name" value="NAD(P)-binding Rossmann-like Domain"/>
    <property type="match status" value="1"/>
</dbReference>
<name>A0ABZ2KK97_9BACT</name>
<dbReference type="PROSITE" id="PS00061">
    <property type="entry name" value="ADH_SHORT"/>
    <property type="match status" value="1"/>
</dbReference>
<accession>A0ABZ2KK97</accession>
<protein>
    <submittedName>
        <fullName evidence="3">SDR family NAD(P)-dependent oxidoreductase</fullName>
    </submittedName>
</protein>
<dbReference type="SUPFAM" id="SSF51735">
    <property type="entry name" value="NAD(P)-binding Rossmann-fold domains"/>
    <property type="match status" value="1"/>
</dbReference>
<evidence type="ECO:0000313" key="3">
    <source>
        <dbReference type="EMBL" id="WXA98032.1"/>
    </source>
</evidence>
<dbReference type="PRINTS" id="PR00081">
    <property type="entry name" value="GDHRDH"/>
</dbReference>
<evidence type="ECO:0000256" key="2">
    <source>
        <dbReference type="ARBA" id="ARBA00023002"/>
    </source>
</evidence>
<gene>
    <name evidence="3" type="ORF">LZC95_14470</name>
</gene>
<dbReference type="PANTHER" id="PTHR43391:SF94">
    <property type="entry name" value="OXIDOREDUCTASE-RELATED"/>
    <property type="match status" value="1"/>
</dbReference>
<dbReference type="PANTHER" id="PTHR43391">
    <property type="entry name" value="RETINOL DEHYDROGENASE-RELATED"/>
    <property type="match status" value="1"/>
</dbReference>
<evidence type="ECO:0000313" key="4">
    <source>
        <dbReference type="Proteomes" id="UP001379533"/>
    </source>
</evidence>
<dbReference type="Pfam" id="PF00106">
    <property type="entry name" value="adh_short"/>
    <property type="match status" value="1"/>
</dbReference>
<dbReference type="RefSeq" id="WP_394848649.1">
    <property type="nucleotide sequence ID" value="NZ_CP089982.1"/>
</dbReference>
<sequence length="244" mass="26247">MRVLIFGATSNIATEVAKIHAERGDQLHLVARNAEKLAEVATHLGEKVTTRVADFGDLDANAALVEECITALGGVDAALIAHGDLGDQLASERSFKDAEAILRVNFTSVVSLLIPLANHMEATRHGRIGVITSVAGDRGRPRNYTYGAAKGALNVYLQGLRTRLYAAGVPVTTLKLGPVDTPMTRDHAKHSLFGKPVRVARSIVSAMDAGTAEAYVPFFWRAIMPIVKNTPEPVFQRLPFLSGR</sequence>
<evidence type="ECO:0000256" key="1">
    <source>
        <dbReference type="ARBA" id="ARBA00006484"/>
    </source>
</evidence>
<keyword evidence="2" id="KW-0560">Oxidoreductase</keyword>
<dbReference type="EMBL" id="CP089982">
    <property type="protein sequence ID" value="WXA98032.1"/>
    <property type="molecule type" value="Genomic_DNA"/>
</dbReference>
<dbReference type="Proteomes" id="UP001379533">
    <property type="component" value="Chromosome"/>
</dbReference>
<reference evidence="3 4" key="1">
    <citation type="submission" date="2021-12" db="EMBL/GenBank/DDBJ databases">
        <title>Discovery of the Pendulisporaceae a myxobacterial family with distinct sporulation behavior and unique specialized metabolism.</title>
        <authorList>
            <person name="Garcia R."/>
            <person name="Popoff A."/>
            <person name="Bader C.D."/>
            <person name="Loehr J."/>
            <person name="Walesch S."/>
            <person name="Walt C."/>
            <person name="Boldt J."/>
            <person name="Bunk B."/>
            <person name="Haeckl F.J.F.P.J."/>
            <person name="Gunesch A.P."/>
            <person name="Birkelbach J."/>
            <person name="Nuebel U."/>
            <person name="Pietschmann T."/>
            <person name="Bach T."/>
            <person name="Mueller R."/>
        </authorList>
    </citation>
    <scope>NUCLEOTIDE SEQUENCE [LARGE SCALE GENOMIC DNA]</scope>
    <source>
        <strain evidence="3 4">MSr12523</strain>
    </source>
</reference>
<comment type="similarity">
    <text evidence="1">Belongs to the short-chain dehydrogenases/reductases (SDR) family.</text>
</comment>
<keyword evidence="4" id="KW-1185">Reference proteome</keyword>
<dbReference type="InterPro" id="IPR002347">
    <property type="entry name" value="SDR_fam"/>
</dbReference>